<sequence>MSDSTERRTQADRRAKTRESVLSAAARGLSKFGYASLALEHVARDAGYTRGAVYHQFANKEVLVLSVVEWVSETWDEAVRRPALAEGDPLVSLIAMARGHAHYCRRSPGASVMLTLRVEFTGQDHPIGRALEEIYGRLETECAGLIDAGRRTGTIPAGPPARLTAATYLTVLESVGIELQHEAPHDVELLERAVRGILGVAPVP</sequence>
<gene>
    <name evidence="6" type="ORF">GE115_03805</name>
</gene>
<evidence type="ECO:0000256" key="2">
    <source>
        <dbReference type="ARBA" id="ARBA00023125"/>
    </source>
</evidence>
<dbReference type="Pfam" id="PF00440">
    <property type="entry name" value="TetR_N"/>
    <property type="match status" value="1"/>
</dbReference>
<keyword evidence="7" id="KW-1185">Reference proteome</keyword>
<name>A0A6I2F0M7_9MICO</name>
<dbReference type="Proteomes" id="UP000431080">
    <property type="component" value="Unassembled WGS sequence"/>
</dbReference>
<protein>
    <submittedName>
        <fullName evidence="6">TetR family transcriptional regulator</fullName>
    </submittedName>
</protein>
<organism evidence="6 7">
    <name type="scientific">Agromyces agglutinans</name>
    <dbReference type="NCBI Taxonomy" id="2662258"/>
    <lineage>
        <taxon>Bacteria</taxon>
        <taxon>Bacillati</taxon>
        <taxon>Actinomycetota</taxon>
        <taxon>Actinomycetes</taxon>
        <taxon>Micrococcales</taxon>
        <taxon>Microbacteriaceae</taxon>
        <taxon>Agromyces</taxon>
    </lineage>
</organism>
<proteinExistence type="predicted"/>
<dbReference type="PANTHER" id="PTHR47506:SF6">
    <property type="entry name" value="HTH-TYPE TRANSCRIPTIONAL REPRESSOR NEMR"/>
    <property type="match status" value="1"/>
</dbReference>
<dbReference type="PRINTS" id="PR00455">
    <property type="entry name" value="HTHTETR"/>
</dbReference>
<dbReference type="AlphaFoldDB" id="A0A6I2F0M7"/>
<reference evidence="6 7" key="1">
    <citation type="submission" date="2019-10" db="EMBL/GenBank/DDBJ databases">
        <authorList>
            <person name="Nie G."/>
            <person name="Ming H."/>
            <person name="Yi B."/>
        </authorList>
    </citation>
    <scope>NUCLEOTIDE SEQUENCE [LARGE SCALE GENOMIC DNA]</scope>
    <source>
        <strain evidence="6 7">CFH 90414</strain>
    </source>
</reference>
<dbReference type="SUPFAM" id="SSF46689">
    <property type="entry name" value="Homeodomain-like"/>
    <property type="match status" value="1"/>
</dbReference>
<evidence type="ECO:0000313" key="7">
    <source>
        <dbReference type="Proteomes" id="UP000431080"/>
    </source>
</evidence>
<dbReference type="Gene3D" id="1.10.357.10">
    <property type="entry name" value="Tetracycline Repressor, domain 2"/>
    <property type="match status" value="1"/>
</dbReference>
<dbReference type="Gene3D" id="1.10.10.60">
    <property type="entry name" value="Homeodomain-like"/>
    <property type="match status" value="1"/>
</dbReference>
<dbReference type="RefSeq" id="WP_153683483.1">
    <property type="nucleotide sequence ID" value="NZ_WJIF01000002.1"/>
</dbReference>
<evidence type="ECO:0000313" key="6">
    <source>
        <dbReference type="EMBL" id="MRG58995.1"/>
    </source>
</evidence>
<evidence type="ECO:0000256" key="3">
    <source>
        <dbReference type="ARBA" id="ARBA00023163"/>
    </source>
</evidence>
<feature type="domain" description="HTH tetR-type" evidence="5">
    <location>
        <begin position="15"/>
        <end position="75"/>
    </location>
</feature>
<evidence type="ECO:0000256" key="1">
    <source>
        <dbReference type="ARBA" id="ARBA00023015"/>
    </source>
</evidence>
<dbReference type="InterPro" id="IPR036271">
    <property type="entry name" value="Tet_transcr_reg_TetR-rel_C_sf"/>
</dbReference>
<keyword evidence="1" id="KW-0805">Transcription regulation</keyword>
<comment type="caution">
    <text evidence="6">The sequence shown here is derived from an EMBL/GenBank/DDBJ whole genome shotgun (WGS) entry which is preliminary data.</text>
</comment>
<dbReference type="GO" id="GO:0003677">
    <property type="term" value="F:DNA binding"/>
    <property type="evidence" value="ECO:0007669"/>
    <property type="project" value="UniProtKB-UniRule"/>
</dbReference>
<dbReference type="PROSITE" id="PS50977">
    <property type="entry name" value="HTH_TETR_2"/>
    <property type="match status" value="1"/>
</dbReference>
<dbReference type="InterPro" id="IPR001647">
    <property type="entry name" value="HTH_TetR"/>
</dbReference>
<dbReference type="SUPFAM" id="SSF48498">
    <property type="entry name" value="Tetracyclin repressor-like, C-terminal domain"/>
    <property type="match status" value="1"/>
</dbReference>
<dbReference type="InterPro" id="IPR009057">
    <property type="entry name" value="Homeodomain-like_sf"/>
</dbReference>
<keyword evidence="2 4" id="KW-0238">DNA-binding</keyword>
<feature type="DNA-binding region" description="H-T-H motif" evidence="4">
    <location>
        <begin position="38"/>
        <end position="57"/>
    </location>
</feature>
<accession>A0A6I2F0M7</accession>
<dbReference type="EMBL" id="WJIF01000002">
    <property type="protein sequence ID" value="MRG58995.1"/>
    <property type="molecule type" value="Genomic_DNA"/>
</dbReference>
<dbReference type="PANTHER" id="PTHR47506">
    <property type="entry name" value="TRANSCRIPTIONAL REGULATORY PROTEIN"/>
    <property type="match status" value="1"/>
</dbReference>
<keyword evidence="3" id="KW-0804">Transcription</keyword>
<evidence type="ECO:0000259" key="5">
    <source>
        <dbReference type="PROSITE" id="PS50977"/>
    </source>
</evidence>
<evidence type="ECO:0000256" key="4">
    <source>
        <dbReference type="PROSITE-ProRule" id="PRU00335"/>
    </source>
</evidence>